<dbReference type="PANTHER" id="PTHR42885:SF2">
    <property type="entry name" value="HISTIDINOL-PHOSPHATE AMINOTRANSFERASE"/>
    <property type="match status" value="1"/>
</dbReference>
<evidence type="ECO:0000256" key="3">
    <source>
        <dbReference type="ARBA" id="ARBA00022679"/>
    </source>
</evidence>
<dbReference type="InterPro" id="IPR004838">
    <property type="entry name" value="NHTrfase_class1_PyrdxlP-BS"/>
</dbReference>
<dbReference type="Gene3D" id="3.40.640.10">
    <property type="entry name" value="Type I PLP-dependent aspartate aminotransferase-like (Major domain)"/>
    <property type="match status" value="1"/>
</dbReference>
<keyword evidence="2 5" id="KW-0032">Aminotransferase</keyword>
<dbReference type="Proteomes" id="UP000275579">
    <property type="component" value="Chromosome"/>
</dbReference>
<dbReference type="InterPro" id="IPR004839">
    <property type="entry name" value="Aminotransferase_I/II_large"/>
</dbReference>
<evidence type="ECO:0000313" key="8">
    <source>
        <dbReference type="Proteomes" id="UP000275579"/>
    </source>
</evidence>
<sequence>MSAPPAASLADAVPFPTRPAVWGLPWEPRQQRAGVLNLKSCELRHPLAAELVSSAAHRLSAADLMYYPYQQNLVAALSDYQGHEPSGILLTAGSDSAVGLVVDALATGGGSLILHEPTFESWRYYAALRAVPVVGCAALEAGACRLELTRLHRTMADHPPAVVVVTNPASPSGLTLSPEEMAETAERARRAGHLLVVDECYGAFTGITHVPLVASSPHLLVLRSYSKTFGLAGARIASVFGSPALVSYLSRFRPDSTVSSTALALLHTLLGDVDRFAEVWRDVRAIRSDFVREVLAAHPGWSALDPGGNFVTFRTGDRALPVRMTRHLDSHEVRIRPLDDVPGLETCLRVSLADAPTMRKVAALMNDPVAVR</sequence>
<dbReference type="Pfam" id="PF00155">
    <property type="entry name" value="Aminotran_1_2"/>
    <property type="match status" value="1"/>
</dbReference>
<dbReference type="Gene3D" id="3.90.1150.10">
    <property type="entry name" value="Aspartate Aminotransferase, domain 1"/>
    <property type="match status" value="1"/>
</dbReference>
<dbReference type="InterPro" id="IPR015422">
    <property type="entry name" value="PyrdxlP-dep_Trfase_small"/>
</dbReference>
<dbReference type="AlphaFoldDB" id="A0A3Q9K5W8"/>
<reference evidence="7 8" key="1">
    <citation type="submission" date="2018-04" db="EMBL/GenBank/DDBJ databases">
        <title>Complete genome sequences of Streptomyces lydicus strain WYEC and characterization of antagonistic properties of biological control agents.</title>
        <authorList>
            <person name="Mariita R.M."/>
            <person name="Sello J.K."/>
        </authorList>
    </citation>
    <scope>NUCLEOTIDE SEQUENCE [LARGE SCALE GENOMIC DNA]</scope>
    <source>
        <strain evidence="7 8">WYEC 108</strain>
    </source>
</reference>
<gene>
    <name evidence="7" type="ORF">DDE74_00140</name>
</gene>
<organism evidence="7 8">
    <name type="scientific">Streptomyces lydicus</name>
    <dbReference type="NCBI Taxonomy" id="47763"/>
    <lineage>
        <taxon>Bacteria</taxon>
        <taxon>Bacillati</taxon>
        <taxon>Actinomycetota</taxon>
        <taxon>Actinomycetes</taxon>
        <taxon>Kitasatosporales</taxon>
        <taxon>Streptomycetaceae</taxon>
        <taxon>Streptomyces</taxon>
    </lineage>
</organism>
<evidence type="ECO:0000256" key="2">
    <source>
        <dbReference type="ARBA" id="ARBA00022576"/>
    </source>
</evidence>
<keyword evidence="4" id="KW-0663">Pyridoxal phosphate</keyword>
<accession>A0A3Q9K5W8</accession>
<dbReference type="GO" id="GO:0008483">
    <property type="term" value="F:transaminase activity"/>
    <property type="evidence" value="ECO:0007669"/>
    <property type="project" value="UniProtKB-KW"/>
</dbReference>
<comment type="cofactor">
    <cofactor evidence="1 5">
        <name>pyridoxal 5'-phosphate</name>
        <dbReference type="ChEBI" id="CHEBI:597326"/>
    </cofactor>
</comment>
<name>A0A3Q9K5W8_9ACTN</name>
<dbReference type="InterPro" id="IPR015424">
    <property type="entry name" value="PyrdxlP-dep_Trfase"/>
</dbReference>
<dbReference type="InterPro" id="IPR015421">
    <property type="entry name" value="PyrdxlP-dep_Trfase_major"/>
</dbReference>
<evidence type="ECO:0000256" key="5">
    <source>
        <dbReference type="RuleBase" id="RU000481"/>
    </source>
</evidence>
<proteinExistence type="inferred from homology"/>
<dbReference type="SUPFAM" id="SSF53383">
    <property type="entry name" value="PLP-dependent transferases"/>
    <property type="match status" value="1"/>
</dbReference>
<dbReference type="PANTHER" id="PTHR42885">
    <property type="entry name" value="HISTIDINOL-PHOSPHATE AMINOTRANSFERASE-RELATED"/>
    <property type="match status" value="1"/>
</dbReference>
<evidence type="ECO:0000313" key="7">
    <source>
        <dbReference type="EMBL" id="AZS69610.1"/>
    </source>
</evidence>
<comment type="similarity">
    <text evidence="5">Belongs to the class-I pyridoxal-phosphate-dependent aminotransferase family.</text>
</comment>
<dbReference type="EMBL" id="CP029042">
    <property type="protein sequence ID" value="AZS69610.1"/>
    <property type="molecule type" value="Genomic_DNA"/>
</dbReference>
<dbReference type="CDD" id="cd00609">
    <property type="entry name" value="AAT_like"/>
    <property type="match status" value="1"/>
</dbReference>
<keyword evidence="3 5" id="KW-0808">Transferase</keyword>
<evidence type="ECO:0000256" key="1">
    <source>
        <dbReference type="ARBA" id="ARBA00001933"/>
    </source>
</evidence>
<dbReference type="PROSITE" id="PS00105">
    <property type="entry name" value="AA_TRANSFER_CLASS_1"/>
    <property type="match status" value="1"/>
</dbReference>
<evidence type="ECO:0000256" key="4">
    <source>
        <dbReference type="ARBA" id="ARBA00022898"/>
    </source>
</evidence>
<dbReference type="EC" id="2.6.1.-" evidence="5"/>
<evidence type="ECO:0000259" key="6">
    <source>
        <dbReference type="Pfam" id="PF00155"/>
    </source>
</evidence>
<dbReference type="GO" id="GO:0030170">
    <property type="term" value="F:pyridoxal phosphate binding"/>
    <property type="evidence" value="ECO:0007669"/>
    <property type="project" value="InterPro"/>
</dbReference>
<protein>
    <recommendedName>
        <fullName evidence="5">Aminotransferase</fullName>
        <ecNumber evidence="5">2.6.1.-</ecNumber>
    </recommendedName>
</protein>
<feature type="domain" description="Aminotransferase class I/classII large" evidence="6">
    <location>
        <begin position="35"/>
        <end position="358"/>
    </location>
</feature>
<dbReference type="RefSeq" id="WP_127148845.1">
    <property type="nucleotide sequence ID" value="NZ_CP029042.1"/>
</dbReference>